<reference evidence="3 4" key="1">
    <citation type="submission" date="2018-08" db="EMBL/GenBank/DDBJ databases">
        <title>Genome and evolution of the arbuscular mycorrhizal fungus Diversispora epigaea (formerly Glomus versiforme) and its bacterial endosymbionts.</title>
        <authorList>
            <person name="Sun X."/>
            <person name="Fei Z."/>
            <person name="Harrison M."/>
        </authorList>
    </citation>
    <scope>NUCLEOTIDE SEQUENCE [LARGE SCALE GENOMIC DNA]</scope>
    <source>
        <strain evidence="3 4">IT104</strain>
    </source>
</reference>
<feature type="compositionally biased region" description="Basic and acidic residues" evidence="1">
    <location>
        <begin position="123"/>
        <end position="132"/>
    </location>
</feature>
<feature type="compositionally biased region" description="Low complexity" evidence="1">
    <location>
        <begin position="90"/>
        <end position="122"/>
    </location>
</feature>
<proteinExistence type="predicted"/>
<comment type="caution">
    <text evidence="3">The sequence shown here is derived from an EMBL/GenBank/DDBJ whole genome shotgun (WGS) entry which is preliminary data.</text>
</comment>
<dbReference type="InterPro" id="IPR011009">
    <property type="entry name" value="Kinase-like_dom_sf"/>
</dbReference>
<name>A0A397JEU7_9GLOM</name>
<dbReference type="PANTHER" id="PTHR44329">
    <property type="entry name" value="SERINE/THREONINE-PROTEIN KINASE TNNI3K-RELATED"/>
    <property type="match status" value="1"/>
</dbReference>
<dbReference type="SUPFAM" id="SSF56112">
    <property type="entry name" value="Protein kinase-like (PK-like)"/>
    <property type="match status" value="1"/>
</dbReference>
<dbReference type="Gene3D" id="1.10.150.50">
    <property type="entry name" value="Transcription Factor, Ets-1"/>
    <property type="match status" value="3"/>
</dbReference>
<dbReference type="EMBL" id="PQFF01000084">
    <property type="protein sequence ID" value="RHZ83714.1"/>
    <property type="molecule type" value="Genomic_DNA"/>
</dbReference>
<accession>A0A397JEU7</accession>
<dbReference type="InterPro" id="IPR000719">
    <property type="entry name" value="Prot_kinase_dom"/>
</dbReference>
<dbReference type="InterPro" id="IPR013761">
    <property type="entry name" value="SAM/pointed_sf"/>
</dbReference>
<dbReference type="STRING" id="1348612.A0A397JEU7"/>
<dbReference type="SUPFAM" id="SSF81901">
    <property type="entry name" value="HCP-like"/>
    <property type="match status" value="1"/>
</dbReference>
<organism evidence="3 4">
    <name type="scientific">Diversispora epigaea</name>
    <dbReference type="NCBI Taxonomy" id="1348612"/>
    <lineage>
        <taxon>Eukaryota</taxon>
        <taxon>Fungi</taxon>
        <taxon>Fungi incertae sedis</taxon>
        <taxon>Mucoromycota</taxon>
        <taxon>Glomeromycotina</taxon>
        <taxon>Glomeromycetes</taxon>
        <taxon>Diversisporales</taxon>
        <taxon>Diversisporaceae</taxon>
        <taxon>Diversispora</taxon>
    </lineage>
</organism>
<protein>
    <recommendedName>
        <fullName evidence="2">Protein kinase domain-containing protein</fullName>
    </recommendedName>
</protein>
<feature type="region of interest" description="Disordered" evidence="1">
    <location>
        <begin position="70"/>
        <end position="139"/>
    </location>
</feature>
<dbReference type="Gene3D" id="1.10.510.10">
    <property type="entry name" value="Transferase(Phosphotransferase) domain 1"/>
    <property type="match status" value="2"/>
</dbReference>
<dbReference type="OrthoDB" id="2155283at2759"/>
<dbReference type="GO" id="GO:0004674">
    <property type="term" value="F:protein serine/threonine kinase activity"/>
    <property type="evidence" value="ECO:0007669"/>
    <property type="project" value="TreeGrafter"/>
</dbReference>
<dbReference type="Gene3D" id="1.25.40.10">
    <property type="entry name" value="Tetratricopeptide repeat domain"/>
    <property type="match status" value="1"/>
</dbReference>
<evidence type="ECO:0000259" key="2">
    <source>
        <dbReference type="PROSITE" id="PS50011"/>
    </source>
</evidence>
<dbReference type="InterPro" id="IPR011990">
    <property type="entry name" value="TPR-like_helical_dom_sf"/>
</dbReference>
<dbReference type="SMART" id="SM00220">
    <property type="entry name" value="S_TKc"/>
    <property type="match status" value="1"/>
</dbReference>
<feature type="domain" description="Protein kinase" evidence="2">
    <location>
        <begin position="606"/>
        <end position="851"/>
    </location>
</feature>
<evidence type="ECO:0000256" key="1">
    <source>
        <dbReference type="SAM" id="MobiDB-lite"/>
    </source>
</evidence>
<evidence type="ECO:0000313" key="3">
    <source>
        <dbReference type="EMBL" id="RHZ83714.1"/>
    </source>
</evidence>
<evidence type="ECO:0000313" key="4">
    <source>
        <dbReference type="Proteomes" id="UP000266861"/>
    </source>
</evidence>
<dbReference type="GO" id="GO:0005524">
    <property type="term" value="F:ATP binding"/>
    <property type="evidence" value="ECO:0007669"/>
    <property type="project" value="InterPro"/>
</dbReference>
<sequence length="851" mass="100183">MALIILKNLIKYKKCEILFYNQVNFFHTRNYLTFTSPLFNKSIKSNKASISKLIKPGNIYFKQESTTTFDYDKNNKDDKNNDNTHKDNDNNNNDNINNFISNNNKDNDDINNVSRNNNNNVSNKDKDKDKNSNKPKTSQEIAQELYEKQKNFYRDNYVEKNNYELLENFPEWLDGIGLKLLAPYFENMRWQEVMLLSTRNLIDMGIKNSNITSLLIRHFWRSKIIHIKSKGLILTQIQLSYRDRDFQMIGRDLAVDPYLLKDLKFCLNAIGYAYSNFAPFFYGKTWQEIIDMNIYNLWELGINDRKQRNIMVDSIKKFKKAMIHTDFEVALLYDDKDFQMIGRDLAVDPYLLKGIILQCNLKFCLNAIGYAYSNFAPFFYGKTWQEIIDMNIYNLWELGINDRKQRNIMVDSIKKFKKAMIHTDFEVALLYDDKNGIAFQWYLKSAEGGNITGQFNLGHSKGGNKEKNILKSAEGEIVMDRIDFEIIILQNGIAFQWYLKSAEGGNITGQFNLGHSKGGNKESQCFIEYLYRNEIGISKIKKNETKLIQDVKNEDIEKMVAVKPVLSNLSKWISGNNEIDKIIHISQLDENAKEWEIWRWIDYNKFKNIEYLAEEGFSSIWKAEWIDMPEELLGFYNSSQVALKKPRDSQQISSEFLREVCFINYGYNTRLKDKRICNSFTIYERWKFDKLSSDIAFWKERLWLLNSFIRGLKTIHSKGFIHCDLHPGNLTITEAHDNSKFIRFCRPVNEITFGRCDILNKNPYTQASDIYKLAVAIFNGHRPKINEETPQCYVELMEKCWRNDPSKRPSAEEIFNILELWIQELMYFSYLEKPENALMFLSADQEMQNVD</sequence>
<dbReference type="PROSITE" id="PS50011">
    <property type="entry name" value="PROTEIN_KINASE_DOM"/>
    <property type="match status" value="1"/>
</dbReference>
<keyword evidence="4" id="KW-1185">Reference proteome</keyword>
<gene>
    <name evidence="3" type="ORF">Glove_88g32</name>
</gene>
<dbReference type="Proteomes" id="UP000266861">
    <property type="component" value="Unassembled WGS sequence"/>
</dbReference>
<feature type="compositionally biased region" description="Basic and acidic residues" evidence="1">
    <location>
        <begin position="70"/>
        <end position="89"/>
    </location>
</feature>
<dbReference type="InterPro" id="IPR051681">
    <property type="entry name" value="Ser/Thr_Kinases-Pseudokinases"/>
</dbReference>
<dbReference type="AlphaFoldDB" id="A0A397JEU7"/>